<dbReference type="Gene3D" id="3.40.50.10310">
    <property type="entry name" value="Creatininase"/>
    <property type="match status" value="1"/>
</dbReference>
<organism evidence="6 7">
    <name type="scientific">Arsenicitalea aurantiaca</name>
    <dbReference type="NCBI Taxonomy" id="1783274"/>
    <lineage>
        <taxon>Bacteria</taxon>
        <taxon>Pseudomonadati</taxon>
        <taxon>Pseudomonadota</taxon>
        <taxon>Alphaproteobacteria</taxon>
        <taxon>Hyphomicrobiales</taxon>
        <taxon>Devosiaceae</taxon>
        <taxon>Arsenicitalea</taxon>
    </lineage>
</organism>
<comment type="cofactor">
    <cofactor evidence="1">
        <name>Zn(2+)</name>
        <dbReference type="ChEBI" id="CHEBI:29105"/>
    </cofactor>
</comment>
<accession>A0A433XK55</accession>
<keyword evidence="4" id="KW-0862">Zinc</keyword>
<keyword evidence="2" id="KW-0479">Metal-binding</keyword>
<reference evidence="6 7" key="1">
    <citation type="journal article" date="2016" name="Int. J. Syst. Evol. Microbiol.">
        <title>Arsenicitalea aurantiaca gen. nov., sp. nov., a new member of the family Hyphomicrobiaceae, isolated from high-arsenic sediment.</title>
        <authorList>
            <person name="Mu Y."/>
            <person name="Zhou L."/>
            <person name="Zeng X.C."/>
            <person name="Liu L."/>
            <person name="Pan Y."/>
            <person name="Chen X."/>
            <person name="Wang J."/>
            <person name="Li S."/>
            <person name="Li W.J."/>
            <person name="Wang Y."/>
        </authorList>
    </citation>
    <scope>NUCLEOTIDE SEQUENCE [LARGE SCALE GENOMIC DNA]</scope>
    <source>
        <strain evidence="6 7">42-50</strain>
    </source>
</reference>
<dbReference type="PANTHER" id="PTHR35005">
    <property type="entry name" value="3-DEHYDRO-SCYLLO-INOSOSE HYDROLASE"/>
    <property type="match status" value="1"/>
</dbReference>
<evidence type="ECO:0000313" key="6">
    <source>
        <dbReference type="EMBL" id="RUT34450.1"/>
    </source>
</evidence>
<evidence type="ECO:0000256" key="3">
    <source>
        <dbReference type="ARBA" id="ARBA00022801"/>
    </source>
</evidence>
<dbReference type="GO" id="GO:0009231">
    <property type="term" value="P:riboflavin biosynthetic process"/>
    <property type="evidence" value="ECO:0007669"/>
    <property type="project" value="TreeGrafter"/>
</dbReference>
<protein>
    <submittedName>
        <fullName evidence="6">Creatininase family protein</fullName>
    </submittedName>
</protein>
<evidence type="ECO:0000256" key="5">
    <source>
        <dbReference type="ARBA" id="ARBA00024029"/>
    </source>
</evidence>
<dbReference type="AlphaFoldDB" id="A0A433XK55"/>
<dbReference type="PANTHER" id="PTHR35005:SF1">
    <property type="entry name" value="2-AMINO-5-FORMYLAMINO-6-RIBOSYLAMINOPYRIMIDIN-4(3H)-ONE 5'-MONOPHOSPHATE DEFORMYLASE"/>
    <property type="match status" value="1"/>
</dbReference>
<evidence type="ECO:0000256" key="1">
    <source>
        <dbReference type="ARBA" id="ARBA00001947"/>
    </source>
</evidence>
<dbReference type="Proteomes" id="UP000281547">
    <property type="component" value="Unassembled WGS sequence"/>
</dbReference>
<dbReference type="SUPFAM" id="SSF102215">
    <property type="entry name" value="Creatininase"/>
    <property type="match status" value="1"/>
</dbReference>
<dbReference type="InterPro" id="IPR003785">
    <property type="entry name" value="Creatininase/forma_Hydrolase"/>
</dbReference>
<proteinExistence type="inferred from homology"/>
<keyword evidence="3" id="KW-0378">Hydrolase</keyword>
<evidence type="ECO:0000256" key="2">
    <source>
        <dbReference type="ARBA" id="ARBA00022723"/>
    </source>
</evidence>
<comment type="caution">
    <text evidence="6">The sequence shown here is derived from an EMBL/GenBank/DDBJ whole genome shotgun (WGS) entry which is preliminary data.</text>
</comment>
<evidence type="ECO:0000256" key="4">
    <source>
        <dbReference type="ARBA" id="ARBA00022833"/>
    </source>
</evidence>
<dbReference type="InterPro" id="IPR024087">
    <property type="entry name" value="Creatininase-like_sf"/>
</dbReference>
<dbReference type="GO" id="GO:0046872">
    <property type="term" value="F:metal ion binding"/>
    <property type="evidence" value="ECO:0007669"/>
    <property type="project" value="UniProtKB-KW"/>
</dbReference>
<comment type="similarity">
    <text evidence="5">Belongs to the creatininase superfamily.</text>
</comment>
<gene>
    <name evidence="6" type="ORF">EMQ25_00355</name>
</gene>
<dbReference type="GO" id="GO:0016811">
    <property type="term" value="F:hydrolase activity, acting on carbon-nitrogen (but not peptide) bonds, in linear amides"/>
    <property type="evidence" value="ECO:0007669"/>
    <property type="project" value="TreeGrafter"/>
</dbReference>
<evidence type="ECO:0000313" key="7">
    <source>
        <dbReference type="Proteomes" id="UP000281547"/>
    </source>
</evidence>
<name>A0A433XK55_9HYPH</name>
<sequence length="278" mass="29795">MPRSEGNAAAGQAVATYFAEELTAPEFRAFVTSGTVGVLPLGAIEPHGPHLPLSTDCDIARGHLAQLADYVAPETDVLILPLQTIGHSLEHRGVPGTFTHRAELLLEAWGDLVDAFHRAGGRRLVMVSSHGGNSEIMGLLATRLRVERQMLAVSAGWLRFGQPSGLFEPNEIAYGIHGGAIETSLMLHYWPEAVRMERAEDFASAAPAWEEGARELRVHGRLRPGWASRDLHPEGVVGNAAIASAEKGARSARHALLGFGELIADIAAFDLARLATLD</sequence>
<dbReference type="Pfam" id="PF02633">
    <property type="entry name" value="Creatininase"/>
    <property type="match status" value="1"/>
</dbReference>
<keyword evidence="7" id="KW-1185">Reference proteome</keyword>
<dbReference type="EMBL" id="RZNJ01000001">
    <property type="protein sequence ID" value="RUT34450.1"/>
    <property type="molecule type" value="Genomic_DNA"/>
</dbReference>